<evidence type="ECO:0000313" key="2">
    <source>
        <dbReference type="Proteomes" id="UP000279284"/>
    </source>
</evidence>
<keyword evidence="2" id="KW-1185">Reference proteome</keyword>
<dbReference type="KEGG" id="nci:NCTC10296_01262"/>
<dbReference type="AlphaFoldDB" id="A0A3S4NWH8"/>
<dbReference type="EMBL" id="LR134313">
    <property type="protein sequence ID" value="VEF01300.1"/>
    <property type="molecule type" value="Genomic_DNA"/>
</dbReference>
<proteinExistence type="predicted"/>
<reference evidence="1 2" key="1">
    <citation type="submission" date="2018-12" db="EMBL/GenBank/DDBJ databases">
        <authorList>
            <consortium name="Pathogen Informatics"/>
        </authorList>
    </citation>
    <scope>NUCLEOTIDE SEQUENCE [LARGE SCALE GENOMIC DNA]</scope>
    <source>
        <strain evidence="1 2">NCTC10296</strain>
    </source>
</reference>
<sequence>MIQKLTAQIKDAGGIPVARLIPQAGRRTIGAVFSRPCRPCRI</sequence>
<evidence type="ECO:0000313" key="1">
    <source>
        <dbReference type="EMBL" id="VEF01300.1"/>
    </source>
</evidence>
<name>A0A3S4NWH8_9NEIS</name>
<protein>
    <submittedName>
        <fullName evidence="1">Uncharacterized protein</fullName>
    </submittedName>
</protein>
<accession>A0A3S4NWH8</accession>
<organism evidence="1 2">
    <name type="scientific">Neisseria canis</name>
    <dbReference type="NCBI Taxonomy" id="493"/>
    <lineage>
        <taxon>Bacteria</taxon>
        <taxon>Pseudomonadati</taxon>
        <taxon>Pseudomonadota</taxon>
        <taxon>Betaproteobacteria</taxon>
        <taxon>Neisseriales</taxon>
        <taxon>Neisseriaceae</taxon>
        <taxon>Neisseria</taxon>
    </lineage>
</organism>
<dbReference type="Proteomes" id="UP000279284">
    <property type="component" value="Chromosome"/>
</dbReference>
<gene>
    <name evidence="1" type="ORF">NCTC10296_01262</name>
</gene>
<dbReference type="RefSeq" id="WP_269471226.1">
    <property type="nucleotide sequence ID" value="NZ_CAUJPY010000005.1"/>
</dbReference>